<protein>
    <submittedName>
        <fullName evidence="1">Uncharacterized protein</fullName>
    </submittedName>
</protein>
<dbReference type="EMBL" id="UGEX01000007">
    <property type="protein sequence ID" value="STM59897.1"/>
    <property type="molecule type" value="Genomic_DNA"/>
</dbReference>
<dbReference type="Proteomes" id="UP000254088">
    <property type="component" value="Unassembled WGS sequence"/>
</dbReference>
<proteinExistence type="predicted"/>
<evidence type="ECO:0000313" key="1">
    <source>
        <dbReference type="EMBL" id="STM59897.1"/>
    </source>
</evidence>
<evidence type="ECO:0000313" key="2">
    <source>
        <dbReference type="Proteomes" id="UP000254088"/>
    </source>
</evidence>
<accession>A0A377E8M1</accession>
<dbReference type="AlphaFoldDB" id="A0A377E8M1"/>
<organism evidence="1 2">
    <name type="scientific">Escherichia coli</name>
    <dbReference type="NCBI Taxonomy" id="562"/>
    <lineage>
        <taxon>Bacteria</taxon>
        <taxon>Pseudomonadati</taxon>
        <taxon>Pseudomonadota</taxon>
        <taxon>Gammaproteobacteria</taxon>
        <taxon>Enterobacterales</taxon>
        <taxon>Enterobacteriaceae</taxon>
        <taxon>Escherichia</taxon>
    </lineage>
</organism>
<gene>
    <name evidence="1" type="ORF">NCTC10429_06560</name>
</gene>
<name>A0A377E8M1_ECOLX</name>
<reference evidence="1 2" key="1">
    <citation type="submission" date="2018-06" db="EMBL/GenBank/DDBJ databases">
        <authorList>
            <consortium name="Pathogen Informatics"/>
            <person name="Doyle S."/>
        </authorList>
    </citation>
    <scope>NUCLEOTIDE SEQUENCE [LARGE SCALE GENOMIC DNA]</scope>
    <source>
        <strain evidence="1 2">NCTC10429</strain>
    </source>
</reference>
<sequence length="63" mass="7265">MQSIQQTTPARYPGLSIEHGEIRQFGKPRHCAANRRGQYQTTLRDQAGRYRTVSIISLYAWEA</sequence>